<keyword evidence="3" id="KW-0863">Zinc-finger</keyword>
<dbReference type="InterPro" id="IPR013909">
    <property type="entry name" value="NuBaID_C"/>
</dbReference>
<dbReference type="EMBL" id="MCGN01000005">
    <property type="protein sequence ID" value="ORY96345.1"/>
    <property type="molecule type" value="Genomic_DNA"/>
</dbReference>
<evidence type="ECO:0008006" key="11">
    <source>
        <dbReference type="Google" id="ProtNLM"/>
    </source>
</evidence>
<dbReference type="GO" id="GO:0008270">
    <property type="term" value="F:zinc ion binding"/>
    <property type="evidence" value="ECO:0007669"/>
    <property type="project" value="UniProtKB-KW"/>
</dbReference>
<comment type="caution">
    <text evidence="9">The sequence shown here is derived from an EMBL/GenBank/DDBJ whole genome shotgun (WGS) entry which is preliminary data.</text>
</comment>
<protein>
    <recommendedName>
        <fullName evidence="11">C3HC zinc finger-like-domain-containing protein</fullName>
    </recommendedName>
</protein>
<dbReference type="InterPro" id="IPR012935">
    <property type="entry name" value="NuBaID_N"/>
</dbReference>
<dbReference type="Pfam" id="PF07967">
    <property type="entry name" value="zf-C3HC"/>
    <property type="match status" value="1"/>
</dbReference>
<dbReference type="GO" id="GO:0005634">
    <property type="term" value="C:nucleus"/>
    <property type="evidence" value="ECO:0007669"/>
    <property type="project" value="UniProtKB-SubCell"/>
</dbReference>
<keyword evidence="5" id="KW-0539">Nucleus</keyword>
<organism evidence="9 10">
    <name type="scientific">Syncephalastrum racemosum</name>
    <name type="common">Filamentous fungus</name>
    <dbReference type="NCBI Taxonomy" id="13706"/>
    <lineage>
        <taxon>Eukaryota</taxon>
        <taxon>Fungi</taxon>
        <taxon>Fungi incertae sedis</taxon>
        <taxon>Mucoromycota</taxon>
        <taxon>Mucoromycotina</taxon>
        <taxon>Mucoromycetes</taxon>
        <taxon>Mucorales</taxon>
        <taxon>Syncephalastraceae</taxon>
        <taxon>Syncephalastrum</taxon>
    </lineage>
</organism>
<feature type="compositionally biased region" description="Basic and acidic residues" evidence="6">
    <location>
        <begin position="503"/>
        <end position="515"/>
    </location>
</feature>
<feature type="compositionally biased region" description="Acidic residues" evidence="6">
    <location>
        <begin position="849"/>
        <end position="860"/>
    </location>
</feature>
<dbReference type="AlphaFoldDB" id="A0A1X2HC18"/>
<feature type="compositionally biased region" description="Low complexity" evidence="6">
    <location>
        <begin position="715"/>
        <end position="734"/>
    </location>
</feature>
<dbReference type="OrthoDB" id="2592092at2759"/>
<keyword evidence="4" id="KW-0862">Zinc</keyword>
<feature type="compositionally biased region" description="Acidic residues" evidence="6">
    <location>
        <begin position="773"/>
        <end position="795"/>
    </location>
</feature>
<feature type="compositionally biased region" description="Polar residues" evidence="6">
    <location>
        <begin position="946"/>
        <end position="963"/>
    </location>
</feature>
<dbReference type="Proteomes" id="UP000242180">
    <property type="component" value="Unassembled WGS sequence"/>
</dbReference>
<evidence type="ECO:0000256" key="1">
    <source>
        <dbReference type="ARBA" id="ARBA00004123"/>
    </source>
</evidence>
<evidence type="ECO:0000256" key="2">
    <source>
        <dbReference type="ARBA" id="ARBA00022723"/>
    </source>
</evidence>
<gene>
    <name evidence="9" type="ORF">BCR43DRAFT_524457</name>
</gene>
<dbReference type="PANTHER" id="PTHR15835:SF6">
    <property type="entry name" value="ZINC FINGER C3HC-TYPE PROTEIN 1"/>
    <property type="match status" value="1"/>
</dbReference>
<dbReference type="PANTHER" id="PTHR15835">
    <property type="entry name" value="NUCLEAR-INTERACTING PARTNER OF ALK"/>
    <property type="match status" value="1"/>
</dbReference>
<evidence type="ECO:0000256" key="4">
    <source>
        <dbReference type="ARBA" id="ARBA00022833"/>
    </source>
</evidence>
<feature type="compositionally biased region" description="Basic and acidic residues" evidence="6">
    <location>
        <begin position="861"/>
        <end position="872"/>
    </location>
</feature>
<proteinExistence type="predicted"/>
<feature type="compositionally biased region" description="Basic and acidic residues" evidence="6">
    <location>
        <begin position="623"/>
        <end position="635"/>
    </location>
</feature>
<accession>A0A1X2HC18</accession>
<feature type="compositionally biased region" description="Acidic residues" evidence="6">
    <location>
        <begin position="882"/>
        <end position="892"/>
    </location>
</feature>
<comment type="subcellular location">
    <subcellularLocation>
        <location evidence="1">Nucleus</location>
    </subcellularLocation>
</comment>
<evidence type="ECO:0000259" key="7">
    <source>
        <dbReference type="Pfam" id="PF07967"/>
    </source>
</evidence>
<feature type="compositionally biased region" description="Low complexity" evidence="6">
    <location>
        <begin position="425"/>
        <end position="441"/>
    </location>
</feature>
<sequence>MSAESPLRTNTGRLVDACNDLQALTSRIRTEKGLLKRRVPIAAPSNISETQKRRKLVGSSGDVTASLPDFKQERLSHNREAFFDRLRSFSLDFILRRRPVSALECAMHGFRDSRRVPTNHVSRLVCDQCKGENYIIDLSSKDPKRCERFVQKYKESLITHHEEGCYWRTNVCIDGIYAFPIRTHSEALDFITGQAQKMIANEHFLPRIRHAFHEHDIAALDTFIRKTEDLPGFNTFATEPINPTLFTAYILPMYGWQLLHDKQVVALECHHCFRRVRLPLEQNHTNVDADGEVYFHANLEHHDYCAWVNRDTAMVTSPRQSAVAATAPLCGYEWMRDIIHEEHFALFRQRESSPLYKESRLAWYRQQTDQIASSSKAMLSKFDAMMNSRSTSESVEEEKEPSVEVQEASDEKQQELVAGEEQEQPELSPEEVVTTTQLTEVPAIEGEPPSEELKALSSETQDQEGVAESGMEVVAQTARATESPAVQEEPQSEEQENLAGEPLNKEADIEPVHDEEMAESAKPNEAAIIEGERPLEESEMVSGETLDKETGVEPVNDEEMAEMVEATQPSEIPVIHQPPPSDESETDKEAAAEPVLEEDTTFAEEAPAVQSATELPAGQGDVSHMDTEAGEKMPSDEQTLITDIDEGLNIPEAAADQTAQAATPSAEIAALTEEEALLIADDQAMANEAASDEKLGEDGIDTSLEELSRVAEVQSVTATTTPAAASSSPVTAPTRETAAAPQLEPDVAEKTAPTEDVTDEPAEATAAERAEEPTADEFEGLELNGEADLEENPADEELRYLTDDFTNEEEVISTNNNRDEPLELDTHESLETATDEDQQRQQRQPTENMEMEEMEEMEEVAETHEPEDKETALEIEPPSGEEPVELATEVETEPGNLPVEEVNLPDEKADTVPEQPEVPVSNPTPETGGAAVSSSQEKNISDRDTQSTNEDPGSMDAQASTDAGNIDDVADVTPDTLE</sequence>
<dbReference type="OMA" id="IANEHFL"/>
<evidence type="ECO:0000313" key="9">
    <source>
        <dbReference type="EMBL" id="ORY96345.1"/>
    </source>
</evidence>
<evidence type="ECO:0000256" key="6">
    <source>
        <dbReference type="SAM" id="MobiDB-lite"/>
    </source>
</evidence>
<feature type="domain" description="NuBaID C-terminal" evidence="8">
    <location>
        <begin position="248"/>
        <end position="319"/>
    </location>
</feature>
<evidence type="ECO:0000313" key="10">
    <source>
        <dbReference type="Proteomes" id="UP000242180"/>
    </source>
</evidence>
<feature type="region of interest" description="Disordered" evidence="6">
    <location>
        <begin position="388"/>
        <end position="636"/>
    </location>
</feature>
<keyword evidence="10" id="KW-1185">Reference proteome</keyword>
<evidence type="ECO:0000259" key="8">
    <source>
        <dbReference type="Pfam" id="PF08600"/>
    </source>
</evidence>
<keyword evidence="2" id="KW-0479">Metal-binding</keyword>
<feature type="domain" description="C3HC-type" evidence="7">
    <location>
        <begin position="78"/>
        <end position="206"/>
    </location>
</feature>
<dbReference type="InParanoid" id="A0A1X2HC18"/>
<evidence type="ECO:0000256" key="3">
    <source>
        <dbReference type="ARBA" id="ARBA00022771"/>
    </source>
</evidence>
<dbReference type="STRING" id="13706.A0A1X2HC18"/>
<dbReference type="Pfam" id="PF08600">
    <property type="entry name" value="NuBaID_C"/>
    <property type="match status" value="1"/>
</dbReference>
<reference evidence="9 10" key="1">
    <citation type="submission" date="2016-07" db="EMBL/GenBank/DDBJ databases">
        <title>Pervasive Adenine N6-methylation of Active Genes in Fungi.</title>
        <authorList>
            <consortium name="DOE Joint Genome Institute"/>
            <person name="Mondo S.J."/>
            <person name="Dannebaum R.O."/>
            <person name="Kuo R.C."/>
            <person name="Labutti K."/>
            <person name="Haridas S."/>
            <person name="Kuo A."/>
            <person name="Salamov A."/>
            <person name="Ahrendt S.R."/>
            <person name="Lipzen A."/>
            <person name="Sullivan W."/>
            <person name="Andreopoulos W.B."/>
            <person name="Clum A."/>
            <person name="Lindquist E."/>
            <person name="Daum C."/>
            <person name="Ramamoorthy G.K."/>
            <person name="Gryganskyi A."/>
            <person name="Culley D."/>
            <person name="Magnuson J.K."/>
            <person name="James T.Y."/>
            <person name="O'Malley M.A."/>
            <person name="Stajich J.E."/>
            <person name="Spatafora J.W."/>
            <person name="Visel A."/>
            <person name="Grigoriev I.V."/>
        </authorList>
    </citation>
    <scope>NUCLEOTIDE SEQUENCE [LARGE SCALE GENOMIC DNA]</scope>
    <source>
        <strain evidence="9 10">NRRL 2496</strain>
    </source>
</reference>
<name>A0A1X2HC18_SYNRA</name>
<feature type="compositionally biased region" description="Basic and acidic residues" evidence="6">
    <location>
        <begin position="817"/>
        <end position="830"/>
    </location>
</feature>
<feature type="region of interest" description="Disordered" evidence="6">
    <location>
        <begin position="683"/>
        <end position="978"/>
    </location>
</feature>
<evidence type="ECO:0000256" key="5">
    <source>
        <dbReference type="ARBA" id="ARBA00023242"/>
    </source>
</evidence>